<name>A0A8H9GTV7_9ACTN</name>
<dbReference type="GO" id="GO:0016887">
    <property type="term" value="F:ATP hydrolysis activity"/>
    <property type="evidence" value="ECO:0007669"/>
    <property type="project" value="InterPro"/>
</dbReference>
<dbReference type="SUPFAM" id="SSF52540">
    <property type="entry name" value="P-loop containing nucleoside triphosphate hydrolases"/>
    <property type="match status" value="1"/>
</dbReference>
<reference evidence="3" key="1">
    <citation type="journal article" date="2014" name="Int. J. Syst. Evol. Microbiol.">
        <title>Complete genome sequence of Corynebacterium casei LMG S-19264T (=DSM 44701T), isolated from a smear-ripened cheese.</title>
        <authorList>
            <consortium name="US DOE Joint Genome Institute (JGI-PGF)"/>
            <person name="Walter F."/>
            <person name="Albersmeier A."/>
            <person name="Kalinowski J."/>
            <person name="Ruckert C."/>
        </authorList>
    </citation>
    <scope>NUCLEOTIDE SEQUENCE</scope>
    <source>
        <strain evidence="3">CGMCC 4.7138</strain>
    </source>
</reference>
<evidence type="ECO:0000256" key="1">
    <source>
        <dbReference type="ARBA" id="ARBA00006611"/>
    </source>
</evidence>
<comment type="caution">
    <text evidence="3">The sequence shown here is derived from an EMBL/GenBank/DDBJ whole genome shotgun (WGS) entry which is preliminary data.</text>
</comment>
<proteinExistence type="inferred from homology"/>
<feature type="domain" description="Bacterial type II secretion system protein E" evidence="2">
    <location>
        <begin position="177"/>
        <end position="336"/>
    </location>
</feature>
<dbReference type="InterPro" id="IPR001482">
    <property type="entry name" value="T2SS/T4SS_dom"/>
</dbReference>
<keyword evidence="3" id="KW-0808">Transferase</keyword>
<dbReference type="PANTHER" id="PTHR30486">
    <property type="entry name" value="TWITCHING MOTILITY PROTEIN PILT"/>
    <property type="match status" value="1"/>
</dbReference>
<dbReference type="RefSeq" id="WP_142567697.1">
    <property type="nucleotide sequence ID" value="NZ_BMMN01000001.1"/>
</dbReference>
<gene>
    <name evidence="3" type="ORF">GCM10011574_04300</name>
</gene>
<reference evidence="3" key="2">
    <citation type="submission" date="2020-09" db="EMBL/GenBank/DDBJ databases">
        <authorList>
            <person name="Sun Q."/>
            <person name="Zhou Y."/>
        </authorList>
    </citation>
    <scope>NUCLEOTIDE SEQUENCE</scope>
    <source>
        <strain evidence="3">CGMCC 4.7138</strain>
    </source>
</reference>
<dbReference type="OrthoDB" id="9810761at2"/>
<dbReference type="Gene3D" id="3.40.50.300">
    <property type="entry name" value="P-loop containing nucleotide triphosphate hydrolases"/>
    <property type="match status" value="1"/>
</dbReference>
<dbReference type="Pfam" id="PF00437">
    <property type="entry name" value="T2SSE"/>
    <property type="match status" value="1"/>
</dbReference>
<dbReference type="PANTHER" id="PTHR30486:SF6">
    <property type="entry name" value="TYPE IV PILUS RETRACTATION ATPASE PILT"/>
    <property type="match status" value="1"/>
</dbReference>
<dbReference type="InterPro" id="IPR050921">
    <property type="entry name" value="T4SS_GSP_E_ATPase"/>
</dbReference>
<dbReference type="AlphaFoldDB" id="A0A8H9GTV7"/>
<protein>
    <submittedName>
        <fullName evidence="3">Protein kinase</fullName>
    </submittedName>
</protein>
<evidence type="ECO:0000313" key="4">
    <source>
        <dbReference type="Proteomes" id="UP000653480"/>
    </source>
</evidence>
<organism evidence="3 4">
    <name type="scientific">Microbispora bryophytorum</name>
    <dbReference type="NCBI Taxonomy" id="1460882"/>
    <lineage>
        <taxon>Bacteria</taxon>
        <taxon>Bacillati</taxon>
        <taxon>Actinomycetota</taxon>
        <taxon>Actinomycetes</taxon>
        <taxon>Streptosporangiales</taxon>
        <taxon>Streptosporangiaceae</taxon>
        <taxon>Microbispora</taxon>
    </lineage>
</organism>
<evidence type="ECO:0000259" key="2">
    <source>
        <dbReference type="Pfam" id="PF00437"/>
    </source>
</evidence>
<dbReference type="Proteomes" id="UP000653480">
    <property type="component" value="Unassembled WGS sequence"/>
</dbReference>
<sequence>MDDQDFRRAVRELQQQVNKALDESGVTGAEATLQYGKAVITNVVRTYADNLALLGRPAPTLDEEEQLKKAVENRIFYLGDLQPLVDDPAVENIDVNRYDQVWVTYTDGRKVAGPPAADSEDELIENVRRWGIYQGQNARDFSTARPILHKALSNTVRLAAATGITPHTAFSIRKHGMLDATMSDLAARGTMSWPVRHFLHAVMNVPMNVIVAGAMNSGKSTLVRALAGDIDPFERLITVENERELFLHLMPERHHDVLSFEARAANSEGEGAVTMRQLIDDAFRFNGRRILVGEVRSDELVPMLVAMNSGGRGSICTMHADSAEEIFPRMEILAGTMPADALFRLVGKAVDFIVYLRHEVSHDPDAPINVRYISEIFEVLPPTDSVVPAVNRVFVPGPDGRAVPNVTPQCMDKLVKAGFDATMFVPRAGGLWN</sequence>
<dbReference type="CDD" id="cd01130">
    <property type="entry name" value="VirB11-like_ATPase"/>
    <property type="match status" value="1"/>
</dbReference>
<dbReference type="GO" id="GO:0016301">
    <property type="term" value="F:kinase activity"/>
    <property type="evidence" value="ECO:0007669"/>
    <property type="project" value="UniProtKB-KW"/>
</dbReference>
<dbReference type="Gene3D" id="3.30.450.380">
    <property type="match status" value="1"/>
</dbReference>
<accession>A0A8H9GTV7</accession>
<comment type="similarity">
    <text evidence="1">Belongs to the GSP E family.</text>
</comment>
<evidence type="ECO:0000313" key="3">
    <source>
        <dbReference type="EMBL" id="GGN99069.1"/>
    </source>
</evidence>
<keyword evidence="4" id="KW-1185">Reference proteome</keyword>
<keyword evidence="3" id="KW-0418">Kinase</keyword>
<dbReference type="EMBL" id="BMMN01000001">
    <property type="protein sequence ID" value="GGN99069.1"/>
    <property type="molecule type" value="Genomic_DNA"/>
</dbReference>
<dbReference type="InterPro" id="IPR027417">
    <property type="entry name" value="P-loop_NTPase"/>
</dbReference>